<dbReference type="GO" id="GO:0016746">
    <property type="term" value="F:acyltransferase activity"/>
    <property type="evidence" value="ECO:0007669"/>
    <property type="project" value="UniProtKB-KW"/>
</dbReference>
<keyword evidence="4" id="KW-0012">Acyltransferase</keyword>
<organism evidence="5 6">
    <name type="scientific">Pseudomonas cremoricolorata</name>
    <dbReference type="NCBI Taxonomy" id="157783"/>
    <lineage>
        <taxon>Bacteria</taxon>
        <taxon>Pseudomonadati</taxon>
        <taxon>Pseudomonadota</taxon>
        <taxon>Gammaproteobacteria</taxon>
        <taxon>Pseudomonadales</taxon>
        <taxon>Pseudomonadaceae</taxon>
        <taxon>Pseudomonas</taxon>
    </lineage>
</organism>
<dbReference type="PROSITE" id="PS00101">
    <property type="entry name" value="HEXAPEP_TRANSFERASES"/>
    <property type="match status" value="1"/>
</dbReference>
<dbReference type="AlphaFoldDB" id="A0A089YDK1"/>
<dbReference type="PANTHER" id="PTHR43300:SF12">
    <property type="entry name" value="CHLORAMPHENICOL ACETYLTRANSFERASE"/>
    <property type="match status" value="1"/>
</dbReference>
<dbReference type="InterPro" id="IPR018357">
    <property type="entry name" value="Hexapep_transf_CS"/>
</dbReference>
<dbReference type="SUPFAM" id="SSF51161">
    <property type="entry name" value="Trimeric LpxA-like enzymes"/>
    <property type="match status" value="1"/>
</dbReference>
<dbReference type="PANTHER" id="PTHR43300">
    <property type="entry name" value="ACETYLTRANSFERASE"/>
    <property type="match status" value="1"/>
</dbReference>
<proteinExistence type="inferred from homology"/>
<dbReference type="EMBL" id="CP009455">
    <property type="protein sequence ID" value="AIR89848.1"/>
    <property type="molecule type" value="Genomic_DNA"/>
</dbReference>
<evidence type="ECO:0000256" key="1">
    <source>
        <dbReference type="ARBA" id="ARBA00007274"/>
    </source>
</evidence>
<evidence type="ECO:0000256" key="2">
    <source>
        <dbReference type="ARBA" id="ARBA00022679"/>
    </source>
</evidence>
<reference evidence="5 6" key="1">
    <citation type="submission" date="2014-09" db="EMBL/GenBank/DDBJ databases">
        <authorList>
            <person name="Chan K.-G."/>
        </authorList>
    </citation>
    <scope>NUCLEOTIDE SEQUENCE [LARGE SCALE GENOMIC DNA]</scope>
    <source>
        <strain evidence="5 6">ND07</strain>
    </source>
</reference>
<evidence type="ECO:0000313" key="5">
    <source>
        <dbReference type="EMBL" id="AIR89848.1"/>
    </source>
</evidence>
<dbReference type="InterPro" id="IPR011004">
    <property type="entry name" value="Trimer_LpxA-like_sf"/>
</dbReference>
<keyword evidence="6" id="KW-1185">Reference proteome</keyword>
<dbReference type="CDD" id="cd03349">
    <property type="entry name" value="LbH_XAT"/>
    <property type="match status" value="1"/>
</dbReference>
<comment type="similarity">
    <text evidence="1">Belongs to the transferase hexapeptide repeat family.</text>
</comment>
<dbReference type="InterPro" id="IPR050179">
    <property type="entry name" value="Trans_hexapeptide_repeat"/>
</dbReference>
<dbReference type="Gene3D" id="2.160.10.10">
    <property type="entry name" value="Hexapeptide repeat proteins"/>
    <property type="match status" value="1"/>
</dbReference>
<dbReference type="Proteomes" id="UP000029493">
    <property type="component" value="Chromosome"/>
</dbReference>
<keyword evidence="3" id="KW-0677">Repeat</keyword>
<dbReference type="STRING" id="157783.LK03_11335"/>
<name>A0A089YDK1_9PSED</name>
<keyword evidence="2 5" id="KW-0808">Transferase</keyword>
<accession>A0A089YDK1</accession>
<evidence type="ECO:0000256" key="3">
    <source>
        <dbReference type="ARBA" id="ARBA00022737"/>
    </source>
</evidence>
<dbReference type="KEGG" id="psw:LK03_11335"/>
<protein>
    <submittedName>
        <fullName evidence="5">Transferase</fullName>
    </submittedName>
</protein>
<sequence>MIKLLQPFKQYRYQRTVRAHGGKLAAGPTAFQGRASATIEAFVELGHVRIRAEHLTIGAHTYIRSRCRLDVVSSIGRFCSIGSDCVIGQEKHTHPIDWVSTHPFQYEGAQAQAYRPEEVPCTIGHDVWIGEGATILAGVNVATGAIVATRAMVTKDVPPYAIVAGNPARVIRFRHSPELIERLLASEWWTLRSTLLTTLDGARPEQFLETLKAQPLSPKATYRVLRLDRYKVDVQ</sequence>
<gene>
    <name evidence="5" type="ORF">LK03_11335</name>
</gene>
<dbReference type="eggNOG" id="COG0110">
    <property type="taxonomic scope" value="Bacteria"/>
</dbReference>
<dbReference type="RefSeq" id="WP_038412411.1">
    <property type="nucleotide sequence ID" value="NZ_CP009455.1"/>
</dbReference>
<evidence type="ECO:0000313" key="6">
    <source>
        <dbReference type="Proteomes" id="UP000029493"/>
    </source>
</evidence>
<evidence type="ECO:0000256" key="4">
    <source>
        <dbReference type="ARBA" id="ARBA00023315"/>
    </source>
</evidence>